<name>A0A0A3I293_9BACL</name>
<dbReference type="Proteomes" id="UP000030416">
    <property type="component" value="Unassembled WGS sequence"/>
</dbReference>
<dbReference type="GO" id="GO:0016787">
    <property type="term" value="F:hydrolase activity"/>
    <property type="evidence" value="ECO:0007669"/>
    <property type="project" value="UniProtKB-KW"/>
</dbReference>
<organism evidence="4 5">
    <name type="scientific">Ureibacillus manganicus DSM 26584</name>
    <dbReference type="NCBI Taxonomy" id="1384049"/>
    <lineage>
        <taxon>Bacteria</taxon>
        <taxon>Bacillati</taxon>
        <taxon>Bacillota</taxon>
        <taxon>Bacilli</taxon>
        <taxon>Bacillales</taxon>
        <taxon>Caryophanaceae</taxon>
        <taxon>Ureibacillus</taxon>
    </lineage>
</organism>
<dbReference type="Pfam" id="PF00395">
    <property type="entry name" value="SLH"/>
    <property type="match status" value="3"/>
</dbReference>
<accession>A0A0A3I293</accession>
<feature type="signal peptide" evidence="2">
    <location>
        <begin position="1"/>
        <end position="28"/>
    </location>
</feature>
<dbReference type="STRING" id="1384049.CD29_08965"/>
<dbReference type="GO" id="GO:0000166">
    <property type="term" value="F:nucleotide binding"/>
    <property type="evidence" value="ECO:0007669"/>
    <property type="project" value="UniProtKB-KW"/>
</dbReference>
<dbReference type="Pfam" id="PF00149">
    <property type="entry name" value="Metallophos"/>
    <property type="match status" value="1"/>
</dbReference>
<dbReference type="PANTHER" id="PTHR11575">
    <property type="entry name" value="5'-NUCLEOTIDASE-RELATED"/>
    <property type="match status" value="1"/>
</dbReference>
<evidence type="ECO:0000256" key="1">
    <source>
        <dbReference type="ARBA" id="ARBA00022729"/>
    </source>
</evidence>
<proteinExistence type="inferred from homology"/>
<dbReference type="PANTHER" id="PTHR11575:SF24">
    <property type="entry name" value="5'-NUCLEOTIDASE"/>
    <property type="match status" value="1"/>
</dbReference>
<dbReference type="InterPro" id="IPR006179">
    <property type="entry name" value="5_nucleotidase/apyrase"/>
</dbReference>
<evidence type="ECO:0000313" key="4">
    <source>
        <dbReference type="EMBL" id="KGR78804.1"/>
    </source>
</evidence>
<dbReference type="SUPFAM" id="SSF56300">
    <property type="entry name" value="Metallo-dependent phosphatases"/>
    <property type="match status" value="1"/>
</dbReference>
<dbReference type="AlphaFoldDB" id="A0A0A3I293"/>
<dbReference type="Pfam" id="PF02872">
    <property type="entry name" value="5_nucleotid_C"/>
    <property type="match status" value="1"/>
</dbReference>
<dbReference type="InterPro" id="IPR036907">
    <property type="entry name" value="5'-Nucleotdase_C_sf"/>
</dbReference>
<dbReference type="EMBL" id="JPVN01000009">
    <property type="protein sequence ID" value="KGR78804.1"/>
    <property type="molecule type" value="Genomic_DNA"/>
</dbReference>
<gene>
    <name evidence="4" type="ORF">CD29_08965</name>
</gene>
<evidence type="ECO:0000259" key="3">
    <source>
        <dbReference type="PROSITE" id="PS51272"/>
    </source>
</evidence>
<feature type="domain" description="SLH" evidence="3">
    <location>
        <begin position="29"/>
        <end position="92"/>
    </location>
</feature>
<comment type="caution">
    <text evidence="4">The sequence shown here is derived from an EMBL/GenBank/DDBJ whole genome shotgun (WGS) entry which is preliminary data.</text>
</comment>
<dbReference type="Gene3D" id="3.60.21.10">
    <property type="match status" value="1"/>
</dbReference>
<keyword evidence="2" id="KW-0378">Hydrolase</keyword>
<dbReference type="Gene3D" id="3.90.780.10">
    <property type="entry name" value="5'-Nucleotidase, C-terminal domain"/>
    <property type="match status" value="1"/>
</dbReference>
<feature type="chain" id="PRO_5005108980" evidence="2">
    <location>
        <begin position="29"/>
        <end position="730"/>
    </location>
</feature>
<dbReference type="InterPro" id="IPR004843">
    <property type="entry name" value="Calcineurin-like_PHP"/>
</dbReference>
<protein>
    <submittedName>
        <fullName evidence="4">2', 3'-cyclic nucleotide 2'-phosphodiesterase</fullName>
    </submittedName>
</protein>
<feature type="domain" description="SLH" evidence="3">
    <location>
        <begin position="94"/>
        <end position="153"/>
    </location>
</feature>
<dbReference type="PRINTS" id="PR01607">
    <property type="entry name" value="APYRASEFAMLY"/>
</dbReference>
<keyword evidence="2" id="KW-0547">Nucleotide-binding</keyword>
<dbReference type="GO" id="GO:0009166">
    <property type="term" value="P:nucleotide catabolic process"/>
    <property type="evidence" value="ECO:0007669"/>
    <property type="project" value="InterPro"/>
</dbReference>
<dbReference type="InterPro" id="IPR001119">
    <property type="entry name" value="SLH_dom"/>
</dbReference>
<dbReference type="InterPro" id="IPR029052">
    <property type="entry name" value="Metallo-depent_PP-like"/>
</dbReference>
<evidence type="ECO:0000313" key="5">
    <source>
        <dbReference type="Proteomes" id="UP000030416"/>
    </source>
</evidence>
<keyword evidence="5" id="KW-1185">Reference proteome</keyword>
<keyword evidence="1 2" id="KW-0732">Signal</keyword>
<comment type="similarity">
    <text evidence="2">Belongs to the 5'-nucleotidase family.</text>
</comment>
<dbReference type="InterPro" id="IPR008334">
    <property type="entry name" value="5'-Nucleotdase_C"/>
</dbReference>
<evidence type="ECO:0000256" key="2">
    <source>
        <dbReference type="RuleBase" id="RU362119"/>
    </source>
</evidence>
<dbReference type="eggNOG" id="COG0737">
    <property type="taxonomic scope" value="Bacteria"/>
</dbReference>
<dbReference type="SUPFAM" id="SSF55816">
    <property type="entry name" value="5'-nucleotidase (syn. UDP-sugar hydrolase), C-terminal domain"/>
    <property type="match status" value="1"/>
</dbReference>
<sequence length="730" mass="79260">MSKVFNATLATSVVVGSGILAVPTQAQAETISFSDVKIDSNFYNSIIELAKSEIMVGNPDGTFKPEKVVTRGEVAKIIANALKLTTDNVKNPGFTDVPQSHIFYKEIAALNAEGIIFGIGNNKYNPEAPVTRAQLATILSKAFSLSKANFKELPFEDVQSENVHADDIKRVLDNKVTNGTSKVTFSPEQSVTREQVALLTYNAMNAKSTTLELNIMHSNDTHSKVDLAPKRAQAVKDIRALRPNALLLDAGDANTGTLYYNEFKGQADLAFLNYMGYDAMTFGNHEFDQGDSDEGHQALVDFIKGAKFPLVSSNIDFSKDDKFTGLFTDLISSEPENGKIYNGIIKEVNGEKIGIFGLTTQDTEGISSPGEITFENYKEEAEKAVKAFEDKGVDKIVLLSHLGYDDNPGGEDDLSLAKAVNGIDIIVGGHSHTKLEQPDVVTTDENGVAKDPTIIVQAANNSDYLGTLDIVFDKNGVVVDFKGKLISISGYTEDPEAVKLLKPYKDQVELISADEIGVTSPIVLELPRTNGDDTKPSVRKNETILGNLITDGMLVKANKYTDKKVIMALQNGGGIRKSINEGPITVGEVIEVLPYGNTLALMDITGAELKEAFELSVSKYPVENGGFLHVAGGKIEFDSSKPAGNRIVSISYKDENGKYLEIEADKTYTVATNAFTAKGGDSYDVFEKIYVDGRVTDLGLSDWENLREHLQSLKELPTETEGRIVDISAN</sequence>
<reference evidence="4 5" key="1">
    <citation type="submission" date="2014-02" db="EMBL/GenBank/DDBJ databases">
        <title>Draft genome sequence of Lysinibacillus manganicus DSM 26584T.</title>
        <authorList>
            <person name="Zhang F."/>
            <person name="Wang G."/>
            <person name="Zhang L."/>
        </authorList>
    </citation>
    <scope>NUCLEOTIDE SEQUENCE [LARGE SCALE GENOMIC DNA]</scope>
    <source>
        <strain evidence="4 5">DSM 26584</strain>
    </source>
</reference>
<dbReference type="PROSITE" id="PS51272">
    <property type="entry name" value="SLH"/>
    <property type="match status" value="2"/>
</dbReference>